<reference evidence="2" key="1">
    <citation type="journal article" date="2021" name="bioRxiv">
        <title>Whole Genome Assembly and Annotation of Northern Wild Rice, Zizania palustris L., Supports a Whole Genome Duplication in the Zizania Genus.</title>
        <authorList>
            <person name="Haas M."/>
            <person name="Kono T."/>
            <person name="Macchietto M."/>
            <person name="Millas R."/>
            <person name="McGilp L."/>
            <person name="Shao M."/>
            <person name="Duquette J."/>
            <person name="Hirsch C.N."/>
            <person name="Kimball J."/>
        </authorList>
    </citation>
    <scope>NUCLEOTIDE SEQUENCE</scope>
    <source>
        <tissue evidence="2">Fresh leaf tissue</tissue>
    </source>
</reference>
<organism evidence="2 3">
    <name type="scientific">Zizania palustris</name>
    <name type="common">Northern wild rice</name>
    <dbReference type="NCBI Taxonomy" id="103762"/>
    <lineage>
        <taxon>Eukaryota</taxon>
        <taxon>Viridiplantae</taxon>
        <taxon>Streptophyta</taxon>
        <taxon>Embryophyta</taxon>
        <taxon>Tracheophyta</taxon>
        <taxon>Spermatophyta</taxon>
        <taxon>Magnoliopsida</taxon>
        <taxon>Liliopsida</taxon>
        <taxon>Poales</taxon>
        <taxon>Poaceae</taxon>
        <taxon>BOP clade</taxon>
        <taxon>Oryzoideae</taxon>
        <taxon>Oryzeae</taxon>
        <taxon>Zizaniinae</taxon>
        <taxon>Zizania</taxon>
    </lineage>
</organism>
<evidence type="ECO:0000313" key="2">
    <source>
        <dbReference type="EMBL" id="KAG8065133.1"/>
    </source>
</evidence>
<feature type="region of interest" description="Disordered" evidence="1">
    <location>
        <begin position="1"/>
        <end position="33"/>
    </location>
</feature>
<proteinExistence type="predicted"/>
<keyword evidence="3" id="KW-1185">Reference proteome</keyword>
<accession>A0A8J5VZD9</accession>
<reference evidence="2" key="2">
    <citation type="submission" date="2021-02" db="EMBL/GenBank/DDBJ databases">
        <authorList>
            <person name="Kimball J.A."/>
            <person name="Haas M.W."/>
            <person name="Macchietto M."/>
            <person name="Kono T."/>
            <person name="Duquette J."/>
            <person name="Shao M."/>
        </authorList>
    </citation>
    <scope>NUCLEOTIDE SEQUENCE</scope>
    <source>
        <tissue evidence="2">Fresh leaf tissue</tissue>
    </source>
</reference>
<dbReference type="AlphaFoldDB" id="A0A8J5VZD9"/>
<evidence type="ECO:0000256" key="1">
    <source>
        <dbReference type="SAM" id="MobiDB-lite"/>
    </source>
</evidence>
<evidence type="ECO:0000313" key="3">
    <source>
        <dbReference type="Proteomes" id="UP000729402"/>
    </source>
</evidence>
<protein>
    <submittedName>
        <fullName evidence="2">Uncharacterized protein</fullName>
    </submittedName>
</protein>
<dbReference type="Proteomes" id="UP000729402">
    <property type="component" value="Unassembled WGS sequence"/>
</dbReference>
<comment type="caution">
    <text evidence="2">The sequence shown here is derived from an EMBL/GenBank/DDBJ whole genome shotgun (WGS) entry which is preliminary data.</text>
</comment>
<gene>
    <name evidence="2" type="ORF">GUJ93_ZPchr0004g38442</name>
</gene>
<sequence length="112" mass="11950">MGAPVETVRWEGRGVEEGAAETDDRDASRERATGKRRRRAEYFIVGATGCCQVGSEPVEAGPARWVGEGMPDACLCSESTAGACAVPANAYLRGSEGDWDYRGHFQALPVLS</sequence>
<dbReference type="EMBL" id="JAAALK010000285">
    <property type="protein sequence ID" value="KAG8065133.1"/>
    <property type="molecule type" value="Genomic_DNA"/>
</dbReference>
<name>A0A8J5VZD9_ZIZPA</name>